<dbReference type="KEGG" id="lak:106163617"/>
<dbReference type="GeneID" id="106163617"/>
<dbReference type="InParanoid" id="A0A1S3IGW4"/>
<sequence>MKVAIVIFLSLGLGAHSYYFRPPQGIVNYGNQVIYSNALRYKLQEIANFFGSVTVTSGLRQGGDPHHAVGQAADIVVPGLDPKVVYDRLRMSGIISTDYIVMYHAPGVRPCSTGTHLHIARYQKEMFTGRATCWVIEGTNIFNRCPSRPPC</sequence>
<organism evidence="2 3">
    <name type="scientific">Lingula anatina</name>
    <name type="common">Brachiopod</name>
    <name type="synonym">Lingula unguis</name>
    <dbReference type="NCBI Taxonomy" id="7574"/>
    <lineage>
        <taxon>Eukaryota</taxon>
        <taxon>Metazoa</taxon>
        <taxon>Spiralia</taxon>
        <taxon>Lophotrochozoa</taxon>
        <taxon>Brachiopoda</taxon>
        <taxon>Linguliformea</taxon>
        <taxon>Lingulata</taxon>
        <taxon>Lingulida</taxon>
        <taxon>Linguloidea</taxon>
        <taxon>Lingulidae</taxon>
        <taxon>Lingula</taxon>
    </lineage>
</organism>
<name>A0A1S3IGW4_LINAN</name>
<dbReference type="AlphaFoldDB" id="A0A1S3IGW4"/>
<protein>
    <submittedName>
        <fullName evidence="3">Uncharacterized protein LOC106163617</fullName>
    </submittedName>
</protein>
<evidence type="ECO:0000313" key="3">
    <source>
        <dbReference type="RefSeq" id="XP_013396719.1"/>
    </source>
</evidence>
<dbReference type="SUPFAM" id="SSF55166">
    <property type="entry name" value="Hedgehog/DD-peptidase"/>
    <property type="match status" value="1"/>
</dbReference>
<feature type="signal peptide" evidence="1">
    <location>
        <begin position="1"/>
        <end position="17"/>
    </location>
</feature>
<proteinExistence type="predicted"/>
<reference evidence="3" key="1">
    <citation type="submission" date="2025-08" db="UniProtKB">
        <authorList>
            <consortium name="RefSeq"/>
        </authorList>
    </citation>
    <scope>IDENTIFICATION</scope>
    <source>
        <tissue evidence="3">Gonads</tissue>
    </source>
</reference>
<accession>A0A1S3IGW4</accession>
<gene>
    <name evidence="3" type="primary">LOC106163617</name>
</gene>
<dbReference type="InterPro" id="IPR009045">
    <property type="entry name" value="Zn_M74/Hedgehog-like"/>
</dbReference>
<evidence type="ECO:0000256" key="1">
    <source>
        <dbReference type="SAM" id="SignalP"/>
    </source>
</evidence>
<feature type="chain" id="PRO_5010342595" evidence="1">
    <location>
        <begin position="18"/>
        <end position="151"/>
    </location>
</feature>
<keyword evidence="2" id="KW-1185">Reference proteome</keyword>
<evidence type="ECO:0000313" key="2">
    <source>
        <dbReference type="Proteomes" id="UP000085678"/>
    </source>
</evidence>
<dbReference type="RefSeq" id="XP_013396719.1">
    <property type="nucleotide sequence ID" value="XM_013541265.1"/>
</dbReference>
<keyword evidence="1" id="KW-0732">Signal</keyword>
<dbReference type="Proteomes" id="UP000085678">
    <property type="component" value="Unplaced"/>
</dbReference>